<feature type="transmembrane region" description="Helical" evidence="7">
    <location>
        <begin position="96"/>
        <end position="114"/>
    </location>
</feature>
<evidence type="ECO:0000256" key="6">
    <source>
        <dbReference type="ARBA" id="ARBA00023136"/>
    </source>
</evidence>
<feature type="domain" description="Acyltransferase 3" evidence="8">
    <location>
        <begin position="18"/>
        <end position="324"/>
    </location>
</feature>
<name>A0A2T4JLC2_9RHOB</name>
<dbReference type="EMBL" id="PZKF01000005">
    <property type="protein sequence ID" value="PTE18709.1"/>
    <property type="molecule type" value="Genomic_DNA"/>
</dbReference>
<keyword evidence="5 7" id="KW-1133">Transmembrane helix</keyword>
<evidence type="ECO:0000256" key="4">
    <source>
        <dbReference type="ARBA" id="ARBA00022692"/>
    </source>
</evidence>
<protein>
    <recommendedName>
        <fullName evidence="8">Acyltransferase 3 domain-containing protein</fullName>
    </recommendedName>
</protein>
<sequence length="348" mass="37764">MSAPRRKIPAGGKGFSPSIETLRGVAVLLLVAYHVIGSSPTSGLMVGYPHPLRIFADAMADVRMPLFACIAGYVYGLRPLTLVGYPTFVAGKFRRLVIPGGIACTLFAILSMIAGKDTAPAPAEFWTIYVYPYAHYWFLQAILVIFALFGLFDAATGRRGHLVAFVLALGVFLVTPPLKPDYNILSMNAVVYLLPFFLVGLILQREQGRVVAWWPLIMAASLLCVLATGWVALNHYSANGVLETDRRDLTSLAMGLGICTLAILALPRITALEWIGPYSLTIYLYHVFATALMYEILVACGAVALLPLFAIGLVVGIAVPVALHRIAARWALSRRYILGIGSGRKAER</sequence>
<evidence type="ECO:0000256" key="3">
    <source>
        <dbReference type="ARBA" id="ARBA00022475"/>
    </source>
</evidence>
<comment type="subcellular location">
    <subcellularLocation>
        <location evidence="1">Cell membrane</location>
        <topology evidence="1">Multi-pass membrane protein</topology>
    </subcellularLocation>
</comment>
<keyword evidence="6 7" id="KW-0472">Membrane</keyword>
<dbReference type="GO" id="GO:0016413">
    <property type="term" value="F:O-acetyltransferase activity"/>
    <property type="evidence" value="ECO:0007669"/>
    <property type="project" value="TreeGrafter"/>
</dbReference>
<dbReference type="PANTHER" id="PTHR40074:SF2">
    <property type="entry name" value="O-ACETYLTRANSFERASE WECH"/>
    <property type="match status" value="1"/>
</dbReference>
<keyword evidence="3" id="KW-1003">Cell membrane</keyword>
<comment type="similarity">
    <text evidence="2">Belongs to the acyltransferase 3 family.</text>
</comment>
<dbReference type="Pfam" id="PF01757">
    <property type="entry name" value="Acyl_transf_3"/>
    <property type="match status" value="1"/>
</dbReference>
<evidence type="ECO:0000256" key="7">
    <source>
        <dbReference type="SAM" id="Phobius"/>
    </source>
</evidence>
<dbReference type="GO" id="GO:0005886">
    <property type="term" value="C:plasma membrane"/>
    <property type="evidence" value="ECO:0007669"/>
    <property type="project" value="UniProtKB-SubCell"/>
</dbReference>
<comment type="caution">
    <text evidence="9">The sequence shown here is derived from an EMBL/GenBank/DDBJ whole genome shotgun (WGS) entry which is preliminary data.</text>
</comment>
<feature type="transmembrane region" description="Helical" evidence="7">
    <location>
        <begin position="184"/>
        <end position="203"/>
    </location>
</feature>
<feature type="transmembrane region" description="Helical" evidence="7">
    <location>
        <begin position="162"/>
        <end position="178"/>
    </location>
</feature>
<feature type="transmembrane region" description="Helical" evidence="7">
    <location>
        <begin position="310"/>
        <end position="328"/>
    </location>
</feature>
<evidence type="ECO:0000313" key="10">
    <source>
        <dbReference type="Proteomes" id="UP000241899"/>
    </source>
</evidence>
<dbReference type="OrthoDB" id="8678265at2"/>
<evidence type="ECO:0000256" key="5">
    <source>
        <dbReference type="ARBA" id="ARBA00022989"/>
    </source>
</evidence>
<dbReference type="InterPro" id="IPR002656">
    <property type="entry name" value="Acyl_transf_3_dom"/>
</dbReference>
<feature type="transmembrane region" description="Helical" evidence="7">
    <location>
        <begin position="283"/>
        <end position="304"/>
    </location>
</feature>
<dbReference type="PANTHER" id="PTHR40074">
    <property type="entry name" value="O-ACETYLTRANSFERASE WECH"/>
    <property type="match status" value="1"/>
</dbReference>
<evidence type="ECO:0000259" key="8">
    <source>
        <dbReference type="Pfam" id="PF01757"/>
    </source>
</evidence>
<evidence type="ECO:0000256" key="2">
    <source>
        <dbReference type="ARBA" id="ARBA00007400"/>
    </source>
</evidence>
<evidence type="ECO:0000256" key="1">
    <source>
        <dbReference type="ARBA" id="ARBA00004651"/>
    </source>
</evidence>
<reference evidence="9 10" key="1">
    <citation type="submission" date="2018-03" db="EMBL/GenBank/DDBJ databases">
        <title>Rhodobacter veldkampii.</title>
        <authorList>
            <person name="Meyer T.E."/>
            <person name="Miller S."/>
            <person name="Lodha T."/>
            <person name="Gandham S."/>
            <person name="Chintalapati S."/>
            <person name="Chintalapati V.R."/>
        </authorList>
    </citation>
    <scope>NUCLEOTIDE SEQUENCE [LARGE SCALE GENOMIC DNA]</scope>
    <source>
        <strain evidence="9 10">DSM 11550</strain>
    </source>
</reference>
<feature type="transmembrane region" description="Helical" evidence="7">
    <location>
        <begin position="210"/>
        <end position="232"/>
    </location>
</feature>
<evidence type="ECO:0000313" key="9">
    <source>
        <dbReference type="EMBL" id="PTE18709.1"/>
    </source>
</evidence>
<organism evidence="9 10">
    <name type="scientific">Phaeovulum veldkampii DSM 11550</name>
    <dbReference type="NCBI Taxonomy" id="1185920"/>
    <lineage>
        <taxon>Bacteria</taxon>
        <taxon>Pseudomonadati</taxon>
        <taxon>Pseudomonadota</taxon>
        <taxon>Alphaproteobacteria</taxon>
        <taxon>Rhodobacterales</taxon>
        <taxon>Paracoccaceae</taxon>
        <taxon>Phaeovulum</taxon>
    </lineage>
</organism>
<proteinExistence type="inferred from homology"/>
<feature type="transmembrane region" description="Helical" evidence="7">
    <location>
        <begin position="21"/>
        <end position="44"/>
    </location>
</feature>
<dbReference type="RefSeq" id="WP_107324004.1">
    <property type="nucleotide sequence ID" value="NZ_NHSP01000074.1"/>
</dbReference>
<gene>
    <name evidence="9" type="ORF">C5F46_03695</name>
</gene>
<keyword evidence="4 7" id="KW-0812">Transmembrane</keyword>
<accession>A0A2T4JLC2</accession>
<feature type="transmembrane region" description="Helical" evidence="7">
    <location>
        <begin position="252"/>
        <end position="271"/>
    </location>
</feature>
<feature type="transmembrane region" description="Helical" evidence="7">
    <location>
        <begin position="134"/>
        <end position="155"/>
    </location>
</feature>
<dbReference type="AlphaFoldDB" id="A0A2T4JLC2"/>
<dbReference type="Proteomes" id="UP000241899">
    <property type="component" value="Unassembled WGS sequence"/>
</dbReference>
<feature type="transmembrane region" description="Helical" evidence="7">
    <location>
        <begin position="64"/>
        <end position="84"/>
    </location>
</feature>
<dbReference type="GO" id="GO:0009246">
    <property type="term" value="P:enterobacterial common antigen biosynthetic process"/>
    <property type="evidence" value="ECO:0007669"/>
    <property type="project" value="TreeGrafter"/>
</dbReference>
<keyword evidence="10" id="KW-1185">Reference proteome</keyword>